<feature type="region of interest" description="Disordered" evidence="2">
    <location>
        <begin position="284"/>
        <end position="318"/>
    </location>
</feature>
<feature type="region of interest" description="Disordered" evidence="2">
    <location>
        <begin position="848"/>
        <end position="867"/>
    </location>
</feature>
<feature type="coiled-coil region" evidence="1">
    <location>
        <begin position="982"/>
        <end position="1107"/>
    </location>
</feature>
<feature type="compositionally biased region" description="Polar residues" evidence="2">
    <location>
        <begin position="671"/>
        <end position="698"/>
    </location>
</feature>
<evidence type="ECO:0000256" key="1">
    <source>
        <dbReference type="SAM" id="Coils"/>
    </source>
</evidence>
<feature type="compositionally biased region" description="Polar residues" evidence="2">
    <location>
        <begin position="100"/>
        <end position="115"/>
    </location>
</feature>
<feature type="compositionally biased region" description="Polar residues" evidence="2">
    <location>
        <begin position="539"/>
        <end position="560"/>
    </location>
</feature>
<feature type="compositionally biased region" description="Polar residues" evidence="2">
    <location>
        <begin position="186"/>
        <end position="203"/>
    </location>
</feature>
<dbReference type="Proteomes" id="UP001219567">
    <property type="component" value="Chromosome 4"/>
</dbReference>
<feature type="compositionally biased region" description="Polar residues" evidence="2">
    <location>
        <begin position="48"/>
        <end position="63"/>
    </location>
</feature>
<feature type="region of interest" description="Disordered" evidence="2">
    <location>
        <begin position="41"/>
        <end position="63"/>
    </location>
</feature>
<protein>
    <recommendedName>
        <fullName evidence="5">Pericentrin/AKAP-450 centrosomal targeting domain-containing protein</fullName>
    </recommendedName>
</protein>
<feature type="compositionally biased region" description="Polar residues" evidence="2">
    <location>
        <begin position="478"/>
        <end position="531"/>
    </location>
</feature>
<feature type="compositionally biased region" description="Polar residues" evidence="2">
    <location>
        <begin position="770"/>
        <end position="781"/>
    </location>
</feature>
<sequence length="1195" mass="131980">MEFGLDLSSRLEDRIDHELFSNSDDLSLPGEARRASVLERSYDDPSYMDSNFQQSTSETGSQTHSYRAVEALENSQDSLAVDLQNLNDRILHDSQSFQFSSLHPSQTGDDANSDISQDRQDFDPLNHDDSSSDRDFMRQDGSFSLRAGEWHSDQEDDPSSGSSPSILDSPTSHAASTSPTLIKKSLASSSFHAPQSGSSQTTPPDSPSGHDVLDTSESTKENAKHLAHQQLNSAQDLSGSKVPIADRSLDARETSHSLQHQHSKENSLTNAHDVLKHLDDSETRFHTTGNANQHNGSRTPANRSTFTGSHSAEQNWESSAASQNSYLAYNRSISSKPDASQEVLAEPSIPNASDAETKPSHKQATRPRPSTSADSSLGGSLSQSASLSVNRSANHFSSQHATHNAGYSTENARRSAGLSSNQSLRQSSSHSLNQSRRQSVANSPYSSHDLRQDLSRGSRRSFPLGYLSSSASSSSKSVNPLDQSNVQSNSSRSIMQRANSSRIPLRSNKSTNTETPSALSRRSKSGTSPESNPKDVSRSRSYQTGNRTSSTSTSFPSQRLSVCDDLPAPEVPENKSIAHSLNALSSSASLADLLTVPNLHANTSLPELNEDAELLGTHVDLHRLIVYQDKLNSQLAQENEALKVQCDLYARALDTHGISVDDSLASIDQSEFSVQDTSKTTSSPLAVDSPRQTSSNDRQAYERTTTEPSSTPKADPPVQIQTSAAEAHLKRRIRDLEAIVDEQHRRLHASPTEKHSDTLPSVHDTGKMRASSSSQTATDETNWNVLQSAANALQEHHERLLAEVATDSDSQQDLAVATDKLRNALNQAHGIINAMLAAHQRDLKQSYASSSKLADESPRRASVRMSTSTSVQLAGSISMDAEEALEELAPLHTKARTLADELVEARAALDDALTKARYSSVRRSQLEEQLEATRYELNDVQQRLKRETASFEDMQQKKNSSVQSSSSLHQVQTQIQAVNTQKLQMERHQQILEEQLDRVVRESEQAQLAAEHARQERHQCEAQLDEQIEQMEALQQALALRNDEIVQLRGEKDDLWGERQTILDQVHRFELHLREVRADTERYGAELAALQREKQDAQIASSAAHDELLMSAKRKIRVLLKDLDSETLRSQALISQKIYVTTALRAHEWLFRQLCTHLKELAPILQRYGATPFYQRTTSFRSVAWAVRAALRFSM</sequence>
<dbReference type="Gene3D" id="1.10.287.1490">
    <property type="match status" value="1"/>
</dbReference>
<proteinExistence type="predicted"/>
<feature type="compositionally biased region" description="Low complexity" evidence="2">
    <location>
        <begin position="468"/>
        <end position="477"/>
    </location>
</feature>
<organism evidence="3 4">
    <name type="scientific">Malassezia yamatoensis</name>
    <dbReference type="NCBI Taxonomy" id="253288"/>
    <lineage>
        <taxon>Eukaryota</taxon>
        <taxon>Fungi</taxon>
        <taxon>Dikarya</taxon>
        <taxon>Basidiomycota</taxon>
        <taxon>Ustilaginomycotina</taxon>
        <taxon>Malasseziomycetes</taxon>
        <taxon>Malasseziales</taxon>
        <taxon>Malasseziaceae</taxon>
        <taxon>Malassezia</taxon>
    </lineage>
</organism>
<evidence type="ECO:0000256" key="2">
    <source>
        <dbReference type="SAM" id="MobiDB-lite"/>
    </source>
</evidence>
<feature type="compositionally biased region" description="Polar residues" evidence="2">
    <location>
        <begin position="286"/>
        <end position="318"/>
    </location>
</feature>
<dbReference type="EMBL" id="CP119946">
    <property type="protein sequence ID" value="WFD00155.1"/>
    <property type="molecule type" value="Genomic_DNA"/>
</dbReference>
<accession>A0AAJ6CHR5</accession>
<feature type="compositionally biased region" description="Low complexity" evidence="2">
    <location>
        <begin position="159"/>
        <end position="180"/>
    </location>
</feature>
<feature type="region of interest" description="Disordered" evidence="2">
    <location>
        <begin position="745"/>
        <end position="781"/>
    </location>
</feature>
<keyword evidence="4" id="KW-1185">Reference proteome</keyword>
<gene>
    <name evidence="3" type="ORF">MYAM1_002901</name>
</gene>
<keyword evidence="1" id="KW-0175">Coiled coil</keyword>
<evidence type="ECO:0000313" key="4">
    <source>
        <dbReference type="Proteomes" id="UP001219567"/>
    </source>
</evidence>
<name>A0AAJ6CHR5_9BASI</name>
<reference evidence="3 4" key="1">
    <citation type="submission" date="2023-03" db="EMBL/GenBank/DDBJ databases">
        <title>Mating type loci evolution in Malassezia.</title>
        <authorList>
            <person name="Coelho M.A."/>
        </authorList>
    </citation>
    <scope>NUCLEOTIDE SEQUENCE [LARGE SCALE GENOMIC DNA]</scope>
    <source>
        <strain evidence="3 4">CBS 9725</strain>
    </source>
</reference>
<dbReference type="AlphaFoldDB" id="A0AAJ6CHR5"/>
<feature type="compositionally biased region" description="Low complexity" evidence="2">
    <location>
        <begin position="418"/>
        <end position="439"/>
    </location>
</feature>
<feature type="compositionally biased region" description="Basic and acidic residues" evidence="2">
    <location>
        <begin position="116"/>
        <end position="138"/>
    </location>
</feature>
<feature type="compositionally biased region" description="Polar residues" evidence="2">
    <location>
        <begin position="394"/>
        <end position="410"/>
    </location>
</feature>
<feature type="region of interest" description="Disordered" evidence="2">
    <location>
        <begin position="338"/>
        <end position="568"/>
    </location>
</feature>
<feature type="region of interest" description="Disordered" evidence="2">
    <location>
        <begin position="100"/>
        <end position="225"/>
    </location>
</feature>
<evidence type="ECO:0000313" key="3">
    <source>
        <dbReference type="EMBL" id="WFD00155.1"/>
    </source>
</evidence>
<feature type="coiled-coil region" evidence="1">
    <location>
        <begin position="895"/>
        <end position="957"/>
    </location>
</feature>
<feature type="compositionally biased region" description="Low complexity" evidence="2">
    <location>
        <begin position="370"/>
        <end position="393"/>
    </location>
</feature>
<evidence type="ECO:0008006" key="5">
    <source>
        <dbReference type="Google" id="ProtNLM"/>
    </source>
</evidence>
<feature type="region of interest" description="Disordered" evidence="2">
    <location>
        <begin position="671"/>
        <end position="719"/>
    </location>
</feature>
<feature type="compositionally biased region" description="Basic and acidic residues" evidence="2">
    <location>
        <begin position="211"/>
        <end position="224"/>
    </location>
</feature>